<keyword evidence="5 6" id="KW-0456">Lyase</keyword>
<dbReference type="PANTHER" id="PTHR42844:SF1">
    <property type="entry name" value="DIHYDRONEOPTERIN ALDOLASE 1-RELATED"/>
    <property type="match status" value="1"/>
</dbReference>
<dbReference type="AlphaFoldDB" id="A0A1H2IAT1"/>
<dbReference type="CDD" id="cd00534">
    <property type="entry name" value="DHNA_DHNTPE"/>
    <property type="match status" value="1"/>
</dbReference>
<comment type="function">
    <text evidence="6">Catalyzes the conversion of 7,8-dihydroneopterin to 6-hydroxymethyl-7,8-dihydropterin.</text>
</comment>
<dbReference type="GO" id="GO:0005737">
    <property type="term" value="C:cytoplasm"/>
    <property type="evidence" value="ECO:0007669"/>
    <property type="project" value="TreeGrafter"/>
</dbReference>
<organism evidence="8 9">
    <name type="scientific">Jiangella alkaliphila</name>
    <dbReference type="NCBI Taxonomy" id="419479"/>
    <lineage>
        <taxon>Bacteria</taxon>
        <taxon>Bacillati</taxon>
        <taxon>Actinomycetota</taxon>
        <taxon>Actinomycetes</taxon>
        <taxon>Jiangellales</taxon>
        <taxon>Jiangellaceae</taxon>
        <taxon>Jiangella</taxon>
    </lineage>
</organism>
<dbReference type="GO" id="GO:0046656">
    <property type="term" value="P:folic acid biosynthetic process"/>
    <property type="evidence" value="ECO:0007669"/>
    <property type="project" value="UniProtKB-UniRule"/>
</dbReference>
<dbReference type="OrthoDB" id="3212934at2"/>
<dbReference type="FunFam" id="3.30.1130.10:FF:000003">
    <property type="entry name" value="7,8-dihydroneopterin aldolase"/>
    <property type="match status" value="1"/>
</dbReference>
<dbReference type="Proteomes" id="UP000182977">
    <property type="component" value="Chromosome I"/>
</dbReference>
<dbReference type="PANTHER" id="PTHR42844">
    <property type="entry name" value="DIHYDRONEOPTERIN ALDOLASE 1-RELATED"/>
    <property type="match status" value="1"/>
</dbReference>
<comment type="pathway">
    <text evidence="2 6">Cofactor biosynthesis; tetrahydrofolate biosynthesis; 2-amino-4-hydroxy-6-hydroxymethyl-7,8-dihydropteridine diphosphate from 7,8-dihydroneopterin triphosphate: step 3/4.</text>
</comment>
<dbReference type="NCBIfam" id="TIGR00525">
    <property type="entry name" value="folB"/>
    <property type="match status" value="1"/>
</dbReference>
<evidence type="ECO:0000256" key="5">
    <source>
        <dbReference type="ARBA" id="ARBA00023239"/>
    </source>
</evidence>
<dbReference type="RefSeq" id="WP_046767914.1">
    <property type="nucleotide sequence ID" value="NZ_KQ061223.1"/>
</dbReference>
<dbReference type="Pfam" id="PF02152">
    <property type="entry name" value="FolB"/>
    <property type="match status" value="1"/>
</dbReference>
<proteinExistence type="inferred from homology"/>
<evidence type="ECO:0000256" key="4">
    <source>
        <dbReference type="ARBA" id="ARBA00022909"/>
    </source>
</evidence>
<sequence length="120" mass="13165">MPDRIELRGLTARGNHGWFDHERANGQLFRVDLALSVDTRAAAGSDDLTDTVDYGSLAQRVVGLVSGEPVRLVETLAQRIADLCLDDPRVEAAEVTVHKPEAPMTVPFDDVTVTIRRART</sequence>
<evidence type="ECO:0000256" key="6">
    <source>
        <dbReference type="RuleBase" id="RU362079"/>
    </source>
</evidence>
<dbReference type="EMBL" id="LT629791">
    <property type="protein sequence ID" value="SDU41204.1"/>
    <property type="molecule type" value="Genomic_DNA"/>
</dbReference>
<dbReference type="Gene3D" id="3.30.1130.10">
    <property type="match status" value="1"/>
</dbReference>
<dbReference type="InterPro" id="IPR006156">
    <property type="entry name" value="Dihydroneopterin_aldolase"/>
</dbReference>
<dbReference type="UniPathway" id="UPA00077">
    <property type="reaction ID" value="UER00154"/>
</dbReference>
<keyword evidence="9" id="KW-1185">Reference proteome</keyword>
<protein>
    <recommendedName>
        <fullName evidence="6">7,8-dihydroneopterin aldolase</fullName>
        <ecNumber evidence="6">4.1.2.25</ecNumber>
    </recommendedName>
</protein>
<dbReference type="NCBIfam" id="TIGR00526">
    <property type="entry name" value="folB_dom"/>
    <property type="match status" value="1"/>
</dbReference>
<dbReference type="STRING" id="419479.SAMN04488563_1567"/>
<feature type="domain" description="Dihydroneopterin aldolase/epimerase" evidence="7">
    <location>
        <begin position="5"/>
        <end position="117"/>
    </location>
</feature>
<dbReference type="GO" id="GO:0046654">
    <property type="term" value="P:tetrahydrofolate biosynthetic process"/>
    <property type="evidence" value="ECO:0007669"/>
    <property type="project" value="UniProtKB-UniRule"/>
</dbReference>
<evidence type="ECO:0000313" key="8">
    <source>
        <dbReference type="EMBL" id="SDU41204.1"/>
    </source>
</evidence>
<evidence type="ECO:0000256" key="2">
    <source>
        <dbReference type="ARBA" id="ARBA00005013"/>
    </source>
</evidence>
<evidence type="ECO:0000256" key="1">
    <source>
        <dbReference type="ARBA" id="ARBA00001353"/>
    </source>
</evidence>
<name>A0A1H2IAT1_9ACTN</name>
<comment type="catalytic activity">
    <reaction evidence="1 6">
        <text>7,8-dihydroneopterin = 6-hydroxymethyl-7,8-dihydropterin + glycolaldehyde</text>
        <dbReference type="Rhea" id="RHEA:10540"/>
        <dbReference type="ChEBI" id="CHEBI:17001"/>
        <dbReference type="ChEBI" id="CHEBI:17071"/>
        <dbReference type="ChEBI" id="CHEBI:44841"/>
        <dbReference type="EC" id="4.1.2.25"/>
    </reaction>
</comment>
<comment type="similarity">
    <text evidence="3 6">Belongs to the DHNA family.</text>
</comment>
<evidence type="ECO:0000259" key="7">
    <source>
        <dbReference type="SMART" id="SM00905"/>
    </source>
</evidence>
<evidence type="ECO:0000256" key="3">
    <source>
        <dbReference type="ARBA" id="ARBA00005708"/>
    </source>
</evidence>
<evidence type="ECO:0000313" key="9">
    <source>
        <dbReference type="Proteomes" id="UP000182977"/>
    </source>
</evidence>
<dbReference type="SUPFAM" id="SSF55620">
    <property type="entry name" value="Tetrahydrobiopterin biosynthesis enzymes-like"/>
    <property type="match status" value="1"/>
</dbReference>
<gene>
    <name evidence="8" type="ORF">SAMN04488563_1567</name>
</gene>
<dbReference type="InterPro" id="IPR043133">
    <property type="entry name" value="GTP-CH-I_C/QueF"/>
</dbReference>
<dbReference type="EC" id="4.1.2.25" evidence="6"/>
<dbReference type="GO" id="GO:0004150">
    <property type="term" value="F:dihydroneopterin aldolase activity"/>
    <property type="evidence" value="ECO:0007669"/>
    <property type="project" value="UniProtKB-UniRule"/>
</dbReference>
<keyword evidence="4 6" id="KW-0289">Folate biosynthesis</keyword>
<dbReference type="SMART" id="SM00905">
    <property type="entry name" value="FolB"/>
    <property type="match status" value="1"/>
</dbReference>
<reference evidence="9" key="1">
    <citation type="submission" date="2016-10" db="EMBL/GenBank/DDBJ databases">
        <authorList>
            <person name="Varghese N."/>
            <person name="Submissions S."/>
        </authorList>
    </citation>
    <scope>NUCLEOTIDE SEQUENCE [LARGE SCALE GENOMIC DNA]</scope>
    <source>
        <strain evidence="9">DSM 45079</strain>
    </source>
</reference>
<dbReference type="InterPro" id="IPR006157">
    <property type="entry name" value="FolB_dom"/>
</dbReference>
<accession>A0A1H2IAT1</accession>